<feature type="transmembrane region" description="Helical" evidence="1">
    <location>
        <begin position="71"/>
        <end position="89"/>
    </location>
</feature>
<evidence type="ECO:0000256" key="1">
    <source>
        <dbReference type="SAM" id="Phobius"/>
    </source>
</evidence>
<evidence type="ECO:0008006" key="4">
    <source>
        <dbReference type="Google" id="ProtNLM"/>
    </source>
</evidence>
<reference evidence="2 3" key="1">
    <citation type="submission" date="2020-10" db="EMBL/GenBank/DDBJ databases">
        <title>Sequencing the genomes of 1000 actinobacteria strains.</title>
        <authorList>
            <person name="Klenk H.-P."/>
        </authorList>
    </citation>
    <scope>NUCLEOTIDE SEQUENCE [LARGE SCALE GENOMIC DNA]</scope>
    <source>
        <strain evidence="2 3">DSM 43748</strain>
    </source>
</reference>
<name>A0ABR9KW94_9ACTN</name>
<feature type="transmembrane region" description="Helical" evidence="1">
    <location>
        <begin position="41"/>
        <end position="59"/>
    </location>
</feature>
<keyword evidence="1" id="KW-0472">Membrane</keyword>
<evidence type="ECO:0000313" key="3">
    <source>
        <dbReference type="Proteomes" id="UP000661607"/>
    </source>
</evidence>
<gene>
    <name evidence="2" type="ORF">H4W81_009076</name>
</gene>
<dbReference type="EMBL" id="JADBEF010000001">
    <property type="protein sequence ID" value="MBE1566297.1"/>
    <property type="molecule type" value="Genomic_DNA"/>
</dbReference>
<sequence length="189" mass="20514">MPLSRRPVPALVHLSVAFVLGSTVAVTLLADTDLVLLNDTLFHPVLLGVTAILLGGLGVRELVRPVGWARAVVVAVTVVGILCWLQIGFRWSVLVPTEMGFVDGPGRFSVRVQEQPRFFDSSVVLSVRSDEGLLSREWPLDCPGFEIEQDELHLIRWAGAGRVEVHLPDEAPIGVDLDPVSGRPVGVCR</sequence>
<comment type="caution">
    <text evidence="2">The sequence shown here is derived from an EMBL/GenBank/DDBJ whole genome shotgun (WGS) entry which is preliminary data.</text>
</comment>
<keyword evidence="1" id="KW-1133">Transmembrane helix</keyword>
<accession>A0ABR9KW94</accession>
<proteinExistence type="predicted"/>
<keyword evidence="1" id="KW-0812">Transmembrane</keyword>
<organism evidence="2 3">
    <name type="scientific">Nonomuraea africana</name>
    <dbReference type="NCBI Taxonomy" id="46171"/>
    <lineage>
        <taxon>Bacteria</taxon>
        <taxon>Bacillati</taxon>
        <taxon>Actinomycetota</taxon>
        <taxon>Actinomycetes</taxon>
        <taxon>Streptosporangiales</taxon>
        <taxon>Streptosporangiaceae</taxon>
        <taxon>Nonomuraea</taxon>
    </lineage>
</organism>
<evidence type="ECO:0000313" key="2">
    <source>
        <dbReference type="EMBL" id="MBE1566297.1"/>
    </source>
</evidence>
<protein>
    <recommendedName>
        <fullName evidence="4">DUF4131 domain-containing protein</fullName>
    </recommendedName>
</protein>
<dbReference type="RefSeq" id="WP_192780360.1">
    <property type="nucleotide sequence ID" value="NZ_BAAASY010000013.1"/>
</dbReference>
<dbReference type="Proteomes" id="UP000661607">
    <property type="component" value="Unassembled WGS sequence"/>
</dbReference>
<keyword evidence="3" id="KW-1185">Reference proteome</keyword>